<feature type="transmembrane region" description="Helical" evidence="1">
    <location>
        <begin position="1180"/>
        <end position="1197"/>
    </location>
</feature>
<dbReference type="EMBL" id="FN648696">
    <property type="protein sequence ID" value="CBJ48858.1"/>
    <property type="molecule type" value="Genomic_DNA"/>
</dbReference>
<dbReference type="SUPFAM" id="SSF51126">
    <property type="entry name" value="Pectin lyase-like"/>
    <property type="match status" value="1"/>
</dbReference>
<accession>D7G301</accession>
<dbReference type="PANTHER" id="PTHR11319">
    <property type="entry name" value="G PROTEIN-COUPLED RECEPTOR-RELATED"/>
    <property type="match status" value="1"/>
</dbReference>
<feature type="transmembrane region" description="Helical" evidence="1">
    <location>
        <begin position="973"/>
        <end position="994"/>
    </location>
</feature>
<dbReference type="EMBL" id="FN649739">
    <property type="protein sequence ID" value="CBJ48858.1"/>
    <property type="molecule type" value="Genomic_DNA"/>
</dbReference>
<feature type="transmembrane region" description="Helical" evidence="1">
    <location>
        <begin position="1132"/>
        <end position="1160"/>
    </location>
</feature>
<feature type="transmembrane region" description="Helical" evidence="1">
    <location>
        <begin position="870"/>
        <end position="891"/>
    </location>
</feature>
<dbReference type="InterPro" id="IPR011050">
    <property type="entry name" value="Pectin_lyase_fold/virulence"/>
</dbReference>
<feature type="transmembrane region" description="Helical" evidence="1">
    <location>
        <begin position="1209"/>
        <end position="1236"/>
    </location>
</feature>
<gene>
    <name evidence="2" type="ORF">Esi_0049_0120</name>
</gene>
<name>D7G301_ECTSI</name>
<keyword evidence="1" id="KW-0812">Transmembrane</keyword>
<evidence type="ECO:0000256" key="1">
    <source>
        <dbReference type="SAM" id="Phobius"/>
    </source>
</evidence>
<keyword evidence="1" id="KW-0472">Membrane</keyword>
<reference evidence="2 3" key="1">
    <citation type="journal article" date="2010" name="Nature">
        <title>The Ectocarpus genome and the independent evolution of multicellularity in brown algae.</title>
        <authorList>
            <person name="Cock J.M."/>
            <person name="Sterck L."/>
            <person name="Rouze P."/>
            <person name="Scornet D."/>
            <person name="Allen A.E."/>
            <person name="Amoutzias G."/>
            <person name="Anthouard V."/>
            <person name="Artiguenave F."/>
            <person name="Aury J.M."/>
            <person name="Badger J.H."/>
            <person name="Beszteri B."/>
            <person name="Billiau K."/>
            <person name="Bonnet E."/>
            <person name="Bothwell J.H."/>
            <person name="Bowler C."/>
            <person name="Boyen C."/>
            <person name="Brownlee C."/>
            <person name="Carrano C.J."/>
            <person name="Charrier B."/>
            <person name="Cho G.Y."/>
            <person name="Coelho S.M."/>
            <person name="Collen J."/>
            <person name="Corre E."/>
            <person name="Da Silva C."/>
            <person name="Delage L."/>
            <person name="Delaroque N."/>
            <person name="Dittami S.M."/>
            <person name="Doulbeau S."/>
            <person name="Elias M."/>
            <person name="Farnham G."/>
            <person name="Gachon C.M."/>
            <person name="Gschloessl B."/>
            <person name="Heesch S."/>
            <person name="Jabbari K."/>
            <person name="Jubin C."/>
            <person name="Kawai H."/>
            <person name="Kimura K."/>
            <person name="Kloareg B."/>
            <person name="Kupper F.C."/>
            <person name="Lang D."/>
            <person name="Le Bail A."/>
            <person name="Leblanc C."/>
            <person name="Lerouge P."/>
            <person name="Lohr M."/>
            <person name="Lopez P.J."/>
            <person name="Martens C."/>
            <person name="Maumus F."/>
            <person name="Michel G."/>
            <person name="Miranda-Saavedra D."/>
            <person name="Morales J."/>
            <person name="Moreau H."/>
            <person name="Motomura T."/>
            <person name="Nagasato C."/>
            <person name="Napoli C.A."/>
            <person name="Nelson D.R."/>
            <person name="Nyvall-Collen P."/>
            <person name="Peters A.F."/>
            <person name="Pommier C."/>
            <person name="Potin P."/>
            <person name="Poulain J."/>
            <person name="Quesneville H."/>
            <person name="Read B."/>
            <person name="Rensing S.A."/>
            <person name="Ritter A."/>
            <person name="Rousvoal S."/>
            <person name="Samanta M."/>
            <person name="Samson G."/>
            <person name="Schroeder D.C."/>
            <person name="Segurens B."/>
            <person name="Strittmatter M."/>
            <person name="Tonon T."/>
            <person name="Tregear J.W."/>
            <person name="Valentin K."/>
            <person name="von Dassow P."/>
            <person name="Yamagishi T."/>
            <person name="Van de Peer Y."/>
            <person name="Wincker P."/>
        </authorList>
    </citation>
    <scope>NUCLEOTIDE SEQUENCE [LARGE SCALE GENOMIC DNA]</scope>
    <source>
        <strain evidence="3">Ec32 / CCAP1310/4</strain>
    </source>
</reference>
<keyword evidence="3" id="KW-1185">Reference proteome</keyword>
<dbReference type="OMA" id="WINNSAG"/>
<dbReference type="OrthoDB" id="75921at2759"/>
<dbReference type="InParanoid" id="D7G301"/>
<evidence type="ECO:0000313" key="3">
    <source>
        <dbReference type="Proteomes" id="UP000002630"/>
    </source>
</evidence>
<feature type="transmembrane region" description="Helical" evidence="1">
    <location>
        <begin position="1015"/>
        <end position="1036"/>
    </location>
</feature>
<keyword evidence="1" id="KW-1133">Transmembrane helix</keyword>
<sequence>MSDGSNTSCVGAGTFADNSAGIEGGAVHASGGSTISCGASWLNNVAGDIGGAIRVLGGSTFSWDEESFFAYNTAGRAGGALSVNGSSLSWNAATGFDSNTAGLVGGALHVGGGSSVSWSEATTFVRNFAEVNGGALAMGSSSKTSWSGVTTYLGNEAGNAGGAIYVEDRSNVSWSGETESVFDENLAGVFGGAAYVTTSSELSCGEQTSSSFFRNSATKYGGALQVDHGSSLALSGNTSFHGNSALGYPVNEDGTGHGGAIGATYSATVTWSETTSFTNNTAVLGAGLYAGNSSVLFLGHTIAAHNTATFGGGAFFFSNSSAVWDGQTDMYNNSAESAGGAVTIASSDLVINGPTALANNRVGDSESGFGGAMYMLMGSSLFASGATTWINNSAGGQGGAIMMDGSTAWWTGPTLFSGNSAHSASSNGGAVHVGGLSSVSWSGATTFTDNRSGRNGGALFLLYGEASWTVVTKFVRNTADSLGGALYVSLSRMSWSAATEFDGNSALSGGSIFMWNSSHVEWTGDTEFISNEASLDGGVIGSFSTDSVSNQGSTLVMNGTTAFVNNTCGANGGALALLGGLAVNIGTENVSFIGNAAEVAGGAVFVSGTGFGPIFTGARFISNSAQVGGAVSTVGSGNLKENADISPPNPTTFDHCHFIDNRATATGGAIDSAAGQDAFVNSTFQGNRAGTGGGLRLAGTASLDTCSFVDNISDDQGGAAVSNIGSLLSVENITFSGNVFDCDPGMYLDYNASGNPYEAACGGCETACDGCFFEPPVPPTCTDVMEHITSAGGTVTLEDLPVERGYWRASPSSEEVFACYNSDACLGGVTGRAGYCLKGYEGPYCAVCSDGYTTELAFACTRCSGGAGRIALAAVLAVVVLCVAFAVASYAMSGRVGDVRSGVVARLGQYIPLQSVKIVIVAWQILTQFTSVANVTYPDVYKRFLDGLDVFNFDLSWVLSAGCIFDIDFHDRLLASTVSPVIGLLFLAGTYAAAVSMNRGKAESLQVIWNKHVSLVLLLTFLIYSSVSATLFKAFVCEELEDGTNYLRADYTIDCDSSKHKAFQVYAGFMVVVYVVGIPALYAFLLFRDRHVLKDHHADREQTARTTSTSDLWKPYKPSVFYYEVIECGRRVLLAGVVVFIFPNTAAQIAITLMMAFAFVMVSEGLAPFASKWDAWLNRTGHTVVFVSMYIALLLKVDVSGERAGSQRVYEIVLVAAHACMILAVMTETFVLTWSLKVEQRQEPTTRFRHGKLFRSGRGLESAQDDPFSADLRRVEVSPGR</sequence>
<evidence type="ECO:0000313" key="2">
    <source>
        <dbReference type="EMBL" id="CBJ48858.1"/>
    </source>
</evidence>
<organism evidence="2 3">
    <name type="scientific">Ectocarpus siliculosus</name>
    <name type="common">Brown alga</name>
    <name type="synonym">Conferva siliculosa</name>
    <dbReference type="NCBI Taxonomy" id="2880"/>
    <lineage>
        <taxon>Eukaryota</taxon>
        <taxon>Sar</taxon>
        <taxon>Stramenopiles</taxon>
        <taxon>Ochrophyta</taxon>
        <taxon>PX clade</taxon>
        <taxon>Phaeophyceae</taxon>
        <taxon>Ectocarpales</taxon>
        <taxon>Ectocarpaceae</taxon>
        <taxon>Ectocarpus</taxon>
    </lineage>
</organism>
<proteinExistence type="predicted"/>
<protein>
    <submittedName>
        <fullName evidence="2">Polymorphic Outer membrane protein G/I family</fullName>
    </submittedName>
</protein>
<dbReference type="STRING" id="2880.D7G301"/>
<dbReference type="Proteomes" id="UP000002630">
    <property type="component" value="Linkage Group LG14"/>
</dbReference>
<feature type="transmembrane region" description="Helical" evidence="1">
    <location>
        <begin position="1066"/>
        <end position="1087"/>
    </location>
</feature>
<dbReference type="eggNOG" id="ENOG502S176">
    <property type="taxonomic scope" value="Eukaryota"/>
</dbReference>
<dbReference type="PANTHER" id="PTHR11319:SF35">
    <property type="entry name" value="OUTER MEMBRANE PROTEIN PMPC-RELATED"/>
    <property type="match status" value="1"/>
</dbReference>